<dbReference type="GeneID" id="86822265"/>
<keyword evidence="2" id="KW-1185">Reference proteome</keyword>
<dbReference type="RefSeq" id="WP_005951424.1">
    <property type="nucleotide sequence ID" value="NZ_CP136423.1"/>
</dbReference>
<name>C0CQZ4_BLAHS</name>
<dbReference type="HOGENOM" id="CLU_2045158_0_0_9"/>
<evidence type="ECO:0000313" key="1">
    <source>
        <dbReference type="EMBL" id="EEG47757.1"/>
    </source>
</evidence>
<proteinExistence type="predicted"/>
<dbReference type="PATRIC" id="fig|476272.21.peg.585"/>
<protein>
    <submittedName>
        <fullName evidence="1">Uncharacterized protein</fullName>
    </submittedName>
</protein>
<gene>
    <name evidence="1" type="ORF">RUMHYD_03307</name>
</gene>
<reference evidence="1 2" key="2">
    <citation type="submission" date="2009-02" db="EMBL/GenBank/DDBJ databases">
        <title>Draft genome sequence of Blautia hydrogenotrophica DSM 10507 (Ruminococcus hydrogenotrophicus DSM 10507).</title>
        <authorList>
            <person name="Sudarsanam P."/>
            <person name="Ley R."/>
            <person name="Guruge J."/>
            <person name="Turnbaugh P.J."/>
            <person name="Mahowald M."/>
            <person name="Liep D."/>
            <person name="Gordon J."/>
        </authorList>
    </citation>
    <scope>NUCLEOTIDE SEQUENCE [LARGE SCALE GENOMIC DNA]</scope>
    <source>
        <strain evidence="2">DSM 10507 / JCM 14656 / S5a33</strain>
    </source>
</reference>
<dbReference type="AlphaFoldDB" id="C0CQZ4"/>
<dbReference type="Proteomes" id="UP000003100">
    <property type="component" value="Unassembled WGS sequence"/>
</dbReference>
<accession>C0CQZ4</accession>
<reference evidence="1 2" key="1">
    <citation type="submission" date="2009-01" db="EMBL/GenBank/DDBJ databases">
        <authorList>
            <person name="Fulton L."/>
            <person name="Clifton S."/>
            <person name="Fulton B."/>
            <person name="Xu J."/>
            <person name="Minx P."/>
            <person name="Pepin K.H."/>
            <person name="Johnson M."/>
            <person name="Bhonagiri V."/>
            <person name="Nash W.E."/>
            <person name="Mardis E.R."/>
            <person name="Wilson R.K."/>
        </authorList>
    </citation>
    <scope>NUCLEOTIDE SEQUENCE [LARGE SCALE GENOMIC DNA]</scope>
    <source>
        <strain evidence="2">DSM 10507 / JCM 14656 / S5a33</strain>
    </source>
</reference>
<sequence length="120" mass="14940">MQYQKEIAEKYSKEEICEMLDNVNGWRWDDRLGEKPCEDFDDLPRYNIHWWHKLMKRRTKKQYLQQVQWNLQSCLTAKEYYHHLHTKNLGCSEEKFEAWWRRCHMDEKFLGCYKESNDGN</sequence>
<comment type="caution">
    <text evidence="1">The sequence shown here is derived from an EMBL/GenBank/DDBJ whole genome shotgun (WGS) entry which is preliminary data.</text>
</comment>
<evidence type="ECO:0000313" key="2">
    <source>
        <dbReference type="Proteomes" id="UP000003100"/>
    </source>
</evidence>
<organism evidence="1 2">
    <name type="scientific">Blautia hydrogenotrophica (strain DSM 10507 / JCM 14656 / S5a33)</name>
    <name type="common">Ruminococcus hydrogenotrophicus</name>
    <dbReference type="NCBI Taxonomy" id="476272"/>
    <lineage>
        <taxon>Bacteria</taxon>
        <taxon>Bacillati</taxon>
        <taxon>Bacillota</taxon>
        <taxon>Clostridia</taxon>
        <taxon>Lachnospirales</taxon>
        <taxon>Lachnospiraceae</taxon>
        <taxon>Blautia</taxon>
    </lineage>
</organism>
<dbReference type="EMBL" id="ACBZ01000177">
    <property type="protein sequence ID" value="EEG47757.1"/>
    <property type="molecule type" value="Genomic_DNA"/>
</dbReference>